<dbReference type="SUPFAM" id="SSF56281">
    <property type="entry name" value="Metallo-hydrolase/oxidoreductase"/>
    <property type="match status" value="1"/>
</dbReference>
<dbReference type="PANTHER" id="PTHR42951">
    <property type="entry name" value="METALLO-BETA-LACTAMASE DOMAIN-CONTAINING"/>
    <property type="match status" value="1"/>
</dbReference>
<evidence type="ECO:0000313" key="2">
    <source>
        <dbReference type="EMBL" id="BAB04195.1"/>
    </source>
</evidence>
<organism evidence="2 3">
    <name type="scientific">Halalkalibacterium halodurans (strain ATCC BAA-125 / DSM 18197 / FERM 7344 / JCM 9153 / C-125)</name>
    <name type="common">Bacillus halodurans</name>
    <dbReference type="NCBI Taxonomy" id="272558"/>
    <lineage>
        <taxon>Bacteria</taxon>
        <taxon>Bacillati</taxon>
        <taxon>Bacillota</taxon>
        <taxon>Bacilli</taxon>
        <taxon>Bacillales</taxon>
        <taxon>Bacillaceae</taxon>
        <taxon>Halalkalibacterium (ex Joshi et al. 2022)</taxon>
    </lineage>
</organism>
<accession>Q9KFK3</accession>
<dbReference type="InterPro" id="IPR001279">
    <property type="entry name" value="Metallo-B-lactamas"/>
</dbReference>
<dbReference type="InterPro" id="IPR036866">
    <property type="entry name" value="RibonucZ/Hydroxyglut_hydro"/>
</dbReference>
<dbReference type="Pfam" id="PF00753">
    <property type="entry name" value="Lactamase_B"/>
    <property type="match status" value="1"/>
</dbReference>
<dbReference type="Gene3D" id="3.60.15.10">
    <property type="entry name" value="Ribonuclease Z/Hydroxyacylglutathione hydrolase-like"/>
    <property type="match status" value="1"/>
</dbReference>
<dbReference type="STRING" id="272558.gene:10726329"/>
<name>Q9KFK3_HALH5</name>
<dbReference type="SMART" id="SM00849">
    <property type="entry name" value="Lactamase_B"/>
    <property type="match status" value="1"/>
</dbReference>
<dbReference type="eggNOG" id="COG0491">
    <property type="taxonomic scope" value="Bacteria"/>
</dbReference>
<dbReference type="Proteomes" id="UP000001258">
    <property type="component" value="Chromosome"/>
</dbReference>
<protein>
    <submittedName>
        <fullName evidence="2">BH0476 protein</fullName>
    </submittedName>
</protein>
<dbReference type="PIR" id="D83709">
    <property type="entry name" value="D83709"/>
</dbReference>
<dbReference type="PANTHER" id="PTHR42951:SF4">
    <property type="entry name" value="ACYL-COENZYME A THIOESTERASE MBLAC2"/>
    <property type="match status" value="1"/>
</dbReference>
<feature type="domain" description="Metallo-beta-lactamase" evidence="1">
    <location>
        <begin position="22"/>
        <end position="222"/>
    </location>
</feature>
<reference evidence="2 3" key="1">
    <citation type="journal article" date="2000" name="Nucleic Acids Res.">
        <title>Complete genome sequence of the alkaliphilic bacterium Bacillus halodurans and genomic sequence comparison with Bacillus subtilis.</title>
        <authorList>
            <person name="Takami H."/>
            <person name="Nakasone K."/>
            <person name="Takaki Y."/>
            <person name="Maeno G."/>
            <person name="Sasaki R."/>
            <person name="Masui N."/>
            <person name="Fuji F."/>
            <person name="Hirama C."/>
            <person name="Nakamura Y."/>
            <person name="Ogasawara N."/>
            <person name="Kuhara S."/>
            <person name="Horikoshi K."/>
        </authorList>
    </citation>
    <scope>NUCLEOTIDE SEQUENCE [LARGE SCALE GENOMIC DNA]</scope>
    <source>
        <strain evidence="3">ATCC BAA-125 / DSM 18197 / FERM 7344 / JCM 9153 / C-125</strain>
    </source>
</reference>
<dbReference type="AlphaFoldDB" id="Q9KFK3"/>
<evidence type="ECO:0000313" key="3">
    <source>
        <dbReference type="Proteomes" id="UP000001258"/>
    </source>
</evidence>
<dbReference type="HOGENOM" id="CLU_086384_0_0_9"/>
<evidence type="ECO:0000259" key="1">
    <source>
        <dbReference type="SMART" id="SM00849"/>
    </source>
</evidence>
<proteinExistence type="predicted"/>
<dbReference type="KEGG" id="bha:BH0476"/>
<dbReference type="EMBL" id="BA000004">
    <property type="protein sequence ID" value="BAB04195.1"/>
    <property type="molecule type" value="Genomic_DNA"/>
</dbReference>
<keyword evidence="3" id="KW-1185">Reference proteome</keyword>
<dbReference type="InterPro" id="IPR050855">
    <property type="entry name" value="NDM-1-like"/>
</dbReference>
<sequence>MTISLRKLSDRVYYFPSDAATDRPVLAIIYGEGQSLMVDAGNSNRHARTFLESLKAENLPMPSLAVLTHWHWDHVFGLRELRIPAVAHTRTYEALRRMQPLSWDNSALDKRVEQGEEIAFCAEMIKREFGEMRDIDIVLPTITFHTKIELDLGGVRGTVEHVGGDHAPDSSVIYLEEEKVLFLGDALYPNLYARNPEYTVNNMRGLLNKVRTYQADTYVLSHQEPLDKLTFFHYIDVLQRLCDLTERYQGEREPMRAELQQIMGQKVDEIFLEAFTCFVNGALAEEEKR</sequence>
<gene>
    <name evidence="2" type="ordered locus">BH0476</name>
</gene>